<keyword evidence="8" id="KW-1185">Reference proteome</keyword>
<feature type="domain" description="Carbohydrate kinase PfkB" evidence="6">
    <location>
        <begin position="29"/>
        <end position="295"/>
    </location>
</feature>
<evidence type="ECO:0000313" key="8">
    <source>
        <dbReference type="Proteomes" id="UP001138751"/>
    </source>
</evidence>
<dbReference type="InterPro" id="IPR050306">
    <property type="entry name" value="PfkB_Carbo_kinase"/>
</dbReference>
<dbReference type="RefSeq" id="WP_211861490.1">
    <property type="nucleotide sequence ID" value="NZ_JAAEDM010000015.1"/>
</dbReference>
<dbReference type="GO" id="GO:0016301">
    <property type="term" value="F:kinase activity"/>
    <property type="evidence" value="ECO:0007669"/>
    <property type="project" value="UniProtKB-KW"/>
</dbReference>
<evidence type="ECO:0000256" key="2">
    <source>
        <dbReference type="ARBA" id="ARBA00022679"/>
    </source>
</evidence>
<evidence type="ECO:0000256" key="1">
    <source>
        <dbReference type="ARBA" id="ARBA00010688"/>
    </source>
</evidence>
<dbReference type="AlphaFoldDB" id="A0A9X9WVD5"/>
<gene>
    <name evidence="7" type="ORF">GXW76_08005</name>
</gene>
<proteinExistence type="inferred from homology"/>
<dbReference type="PANTHER" id="PTHR43085:SF1">
    <property type="entry name" value="PSEUDOURIDINE KINASE-RELATED"/>
    <property type="match status" value="1"/>
</dbReference>
<protein>
    <submittedName>
        <fullName evidence="7">Sugar kinase</fullName>
    </submittedName>
</protein>
<dbReference type="Proteomes" id="UP001138751">
    <property type="component" value="Unassembled WGS sequence"/>
</dbReference>
<dbReference type="InterPro" id="IPR029056">
    <property type="entry name" value="Ribokinase-like"/>
</dbReference>
<keyword evidence="4 7" id="KW-0418">Kinase</keyword>
<evidence type="ECO:0000256" key="4">
    <source>
        <dbReference type="ARBA" id="ARBA00022777"/>
    </source>
</evidence>
<reference evidence="7" key="2">
    <citation type="journal article" date="2021" name="Syst. Appl. Microbiol.">
        <title>Roseomonas hellenica sp. nov., isolated from roots of wild-growing Alkanna tinctoria.</title>
        <authorList>
            <person name="Rat A."/>
            <person name="Naranjo H.D."/>
            <person name="Lebbe L."/>
            <person name="Cnockaert M."/>
            <person name="Krigas N."/>
            <person name="Grigoriadou K."/>
            <person name="Maloupa E."/>
            <person name="Willems A."/>
        </authorList>
    </citation>
    <scope>NUCLEOTIDE SEQUENCE</scope>
    <source>
        <strain evidence="7">LMG 31231</strain>
    </source>
</reference>
<comment type="similarity">
    <text evidence="1">Belongs to the carbohydrate kinase PfkB family.</text>
</comment>
<dbReference type="GO" id="GO:0005524">
    <property type="term" value="F:ATP binding"/>
    <property type="evidence" value="ECO:0007669"/>
    <property type="project" value="UniProtKB-KW"/>
</dbReference>
<keyword evidence="2" id="KW-0808">Transferase</keyword>
<sequence>MPDLLCMGEPMLEFNQQPPGADGRMLYLEGHGGDTSNAAIAAARSGASVGYVTAVGRDGPGDSFMALWAREGVDTATVIRRAEAPTGIYFVSHDAAGHHFTFYRSGSAAARYLPEEVPEDAIRATRVLHLSGISQAISESACDAAFRAIGIARAAGVRVSYDTNLRLRLWPTARAAAVIHAAIGMADIALPSLDDATTLTGLTNPDSVADYYLRLCPLVLLKCGAAGCLVATRDRRTRIPAHRVASVDATGAGDTFAGAFLARLLTGDAPEEAARYANAAAALSTTGYGAVAPIPRAEQVRALLAATPA</sequence>
<evidence type="ECO:0000256" key="5">
    <source>
        <dbReference type="ARBA" id="ARBA00022840"/>
    </source>
</evidence>
<keyword evidence="3" id="KW-0547">Nucleotide-binding</keyword>
<name>A0A9X9WVD5_9PROT</name>
<dbReference type="SUPFAM" id="SSF53613">
    <property type="entry name" value="Ribokinase-like"/>
    <property type="match status" value="1"/>
</dbReference>
<dbReference type="EMBL" id="JAAEDM010000015">
    <property type="protein sequence ID" value="MBR0671114.1"/>
    <property type="molecule type" value="Genomic_DNA"/>
</dbReference>
<evidence type="ECO:0000259" key="6">
    <source>
        <dbReference type="Pfam" id="PF00294"/>
    </source>
</evidence>
<dbReference type="Pfam" id="PF00294">
    <property type="entry name" value="PfkB"/>
    <property type="match status" value="1"/>
</dbReference>
<keyword evidence="5" id="KW-0067">ATP-binding</keyword>
<dbReference type="Gene3D" id="3.40.1190.20">
    <property type="match status" value="1"/>
</dbReference>
<organism evidence="7 8">
    <name type="scientific">Neoroseomonas soli</name>
    <dbReference type="NCBI Taxonomy" id="1081025"/>
    <lineage>
        <taxon>Bacteria</taxon>
        <taxon>Pseudomonadati</taxon>
        <taxon>Pseudomonadota</taxon>
        <taxon>Alphaproteobacteria</taxon>
        <taxon>Acetobacterales</taxon>
        <taxon>Acetobacteraceae</taxon>
        <taxon>Neoroseomonas</taxon>
    </lineage>
</organism>
<reference evidence="7" key="1">
    <citation type="submission" date="2020-01" db="EMBL/GenBank/DDBJ databases">
        <authorList>
            <person name="Rat A."/>
        </authorList>
    </citation>
    <scope>NUCLEOTIDE SEQUENCE</scope>
    <source>
        <strain evidence="7">LMG 31231</strain>
    </source>
</reference>
<accession>A0A9X9WVD5</accession>
<comment type="caution">
    <text evidence="7">The sequence shown here is derived from an EMBL/GenBank/DDBJ whole genome shotgun (WGS) entry which is preliminary data.</text>
</comment>
<dbReference type="InterPro" id="IPR011611">
    <property type="entry name" value="PfkB_dom"/>
</dbReference>
<evidence type="ECO:0000313" key="7">
    <source>
        <dbReference type="EMBL" id="MBR0671114.1"/>
    </source>
</evidence>
<dbReference type="CDD" id="cd01166">
    <property type="entry name" value="KdgK"/>
    <property type="match status" value="1"/>
</dbReference>
<dbReference type="PANTHER" id="PTHR43085">
    <property type="entry name" value="HEXOKINASE FAMILY MEMBER"/>
    <property type="match status" value="1"/>
</dbReference>
<evidence type="ECO:0000256" key="3">
    <source>
        <dbReference type="ARBA" id="ARBA00022741"/>
    </source>
</evidence>